<feature type="region of interest" description="Disordered" evidence="2">
    <location>
        <begin position="1"/>
        <end position="80"/>
    </location>
</feature>
<dbReference type="OrthoDB" id="2013972at2759"/>
<evidence type="ECO:0000256" key="1">
    <source>
        <dbReference type="ARBA" id="ARBA00038158"/>
    </source>
</evidence>
<accession>R8BGD0</accession>
<dbReference type="KEGG" id="tmn:UCRPA7_6113"/>
<dbReference type="EMBL" id="KB933218">
    <property type="protein sequence ID" value="EON98371.1"/>
    <property type="molecule type" value="Genomic_DNA"/>
</dbReference>
<dbReference type="GO" id="GO:0008168">
    <property type="term" value="F:methyltransferase activity"/>
    <property type="evidence" value="ECO:0007669"/>
    <property type="project" value="UniProtKB-KW"/>
</dbReference>
<dbReference type="InterPro" id="IPR029063">
    <property type="entry name" value="SAM-dependent_MTases_sf"/>
</dbReference>
<dbReference type="RefSeq" id="XP_007916845.1">
    <property type="nucleotide sequence ID" value="XM_007918654.1"/>
</dbReference>
<dbReference type="AlphaFoldDB" id="R8BGD0"/>
<dbReference type="Pfam" id="PF13489">
    <property type="entry name" value="Methyltransf_23"/>
    <property type="match status" value="1"/>
</dbReference>
<evidence type="ECO:0000313" key="3">
    <source>
        <dbReference type="EMBL" id="EON98371.1"/>
    </source>
</evidence>
<sequence>MAAEDQTAEASRASDDTASQQQPPASKIPQSGAIQGSNVAGREPQVDFQGRVFPFPSDLEVGTDSSDQSTRDDDSAIGESVFESTVSMRSSIYNYIEENGRTYHAYNSGKYMLPNDEKEQDRLAQEYPEAEVVGTDLSPIQPQYVPPNCVFEVDDAEDEWNFSRPFDYIHARAIVTCFKDNRDMLRKIYDNLEPGGYFELQDPCLPMLSDDGTLDGTELGEWNRLLVEGMSRIGRDLSGSQRWGDYMREAGFEDVTEHRVFVAVNSWPRGQKNKLLGAISLQNLSEGIASLSTAVFARVLGWSKERIEVFLAGVRNDLKDKKIHAYGVVYFAYGRKPGGTKEET</sequence>
<name>R8BGD0_PHAM7</name>
<reference evidence="4" key="1">
    <citation type="journal article" date="2013" name="Genome Announc.">
        <title>Draft genome sequence of the ascomycete Phaeoacremonium aleophilum strain UCR-PA7, a causal agent of the esca disease complex in grapevines.</title>
        <authorList>
            <person name="Blanco-Ulate B."/>
            <person name="Rolshausen P."/>
            <person name="Cantu D."/>
        </authorList>
    </citation>
    <scope>NUCLEOTIDE SEQUENCE [LARGE SCALE GENOMIC DNA]</scope>
    <source>
        <strain evidence="4">UCR-PA7</strain>
    </source>
</reference>
<feature type="compositionally biased region" description="Polar residues" evidence="2">
    <location>
        <begin position="16"/>
        <end position="38"/>
    </location>
</feature>
<organism evidence="3 4">
    <name type="scientific">Phaeoacremonium minimum (strain UCR-PA7)</name>
    <name type="common">Esca disease fungus</name>
    <name type="synonym">Togninia minima</name>
    <dbReference type="NCBI Taxonomy" id="1286976"/>
    <lineage>
        <taxon>Eukaryota</taxon>
        <taxon>Fungi</taxon>
        <taxon>Dikarya</taxon>
        <taxon>Ascomycota</taxon>
        <taxon>Pezizomycotina</taxon>
        <taxon>Sordariomycetes</taxon>
        <taxon>Sordariomycetidae</taxon>
        <taxon>Togniniales</taxon>
        <taxon>Togniniaceae</taxon>
        <taxon>Phaeoacremonium</taxon>
    </lineage>
</organism>
<dbReference type="GO" id="GO:0032259">
    <property type="term" value="P:methylation"/>
    <property type="evidence" value="ECO:0007669"/>
    <property type="project" value="UniProtKB-KW"/>
</dbReference>
<dbReference type="PANTHER" id="PTHR43591">
    <property type="entry name" value="METHYLTRANSFERASE"/>
    <property type="match status" value="1"/>
</dbReference>
<comment type="similarity">
    <text evidence="1">Belongs to the methyltransferase superfamily. LaeA methyltransferase family.</text>
</comment>
<gene>
    <name evidence="3" type="ORF">UCRPA7_6113</name>
</gene>
<protein>
    <submittedName>
        <fullName evidence="3">Putative methyltransferase domain-containing protein</fullName>
    </submittedName>
</protein>
<keyword evidence="3" id="KW-0489">Methyltransferase</keyword>
<evidence type="ECO:0000256" key="2">
    <source>
        <dbReference type="SAM" id="MobiDB-lite"/>
    </source>
</evidence>
<dbReference type="Proteomes" id="UP000014074">
    <property type="component" value="Unassembled WGS sequence"/>
</dbReference>
<keyword evidence="4" id="KW-1185">Reference proteome</keyword>
<keyword evidence="3" id="KW-0808">Transferase</keyword>
<dbReference type="CDD" id="cd02440">
    <property type="entry name" value="AdoMet_MTases"/>
    <property type="match status" value="1"/>
</dbReference>
<dbReference type="SUPFAM" id="SSF53335">
    <property type="entry name" value="S-adenosyl-L-methionine-dependent methyltransferases"/>
    <property type="match status" value="1"/>
</dbReference>
<evidence type="ECO:0000313" key="4">
    <source>
        <dbReference type="Proteomes" id="UP000014074"/>
    </source>
</evidence>
<dbReference type="HOGENOM" id="CLU_010595_1_2_1"/>
<dbReference type="eggNOG" id="ENOG502QSKG">
    <property type="taxonomic scope" value="Eukaryota"/>
</dbReference>
<dbReference type="PANTHER" id="PTHR43591:SF102">
    <property type="entry name" value="S-ADENOSYL-L-METHIONINE-DEPENDENT METHYLTRANSFERASE"/>
    <property type="match status" value="1"/>
</dbReference>
<dbReference type="Gene3D" id="3.40.50.150">
    <property type="entry name" value="Vaccinia Virus protein VP39"/>
    <property type="match status" value="1"/>
</dbReference>
<proteinExistence type="inferred from homology"/>
<dbReference type="GeneID" id="19326737"/>